<evidence type="ECO:0000313" key="9">
    <source>
        <dbReference type="Proteomes" id="UP000663845"/>
    </source>
</evidence>
<feature type="domain" description="G-protein coupled receptors family 1 profile" evidence="6">
    <location>
        <begin position="33"/>
        <end position="296"/>
    </location>
</feature>
<dbReference type="InterPro" id="IPR017452">
    <property type="entry name" value="GPCR_Rhodpsn_7TM"/>
</dbReference>
<evidence type="ECO:0000259" key="6">
    <source>
        <dbReference type="PROSITE" id="PS50262"/>
    </source>
</evidence>
<dbReference type="SUPFAM" id="SSF81321">
    <property type="entry name" value="Family A G protein-coupled receptor-like"/>
    <property type="match status" value="1"/>
</dbReference>
<protein>
    <recommendedName>
        <fullName evidence="6">G-protein coupled receptors family 1 profile domain-containing protein</fullName>
    </recommendedName>
</protein>
<dbReference type="GO" id="GO:0016020">
    <property type="term" value="C:membrane"/>
    <property type="evidence" value="ECO:0007669"/>
    <property type="project" value="UniProtKB-SubCell"/>
</dbReference>
<feature type="transmembrane region" description="Helical" evidence="5">
    <location>
        <begin position="95"/>
        <end position="114"/>
    </location>
</feature>
<keyword evidence="3 5" id="KW-1133">Transmembrane helix</keyword>
<dbReference type="EMBL" id="CAJNOG010000072">
    <property type="protein sequence ID" value="CAF0891391.1"/>
    <property type="molecule type" value="Genomic_DNA"/>
</dbReference>
<organism evidence="7 9">
    <name type="scientific">Adineta steineri</name>
    <dbReference type="NCBI Taxonomy" id="433720"/>
    <lineage>
        <taxon>Eukaryota</taxon>
        <taxon>Metazoa</taxon>
        <taxon>Spiralia</taxon>
        <taxon>Gnathifera</taxon>
        <taxon>Rotifera</taxon>
        <taxon>Eurotatoria</taxon>
        <taxon>Bdelloidea</taxon>
        <taxon>Adinetida</taxon>
        <taxon>Adinetidae</taxon>
        <taxon>Adineta</taxon>
    </lineage>
</organism>
<feature type="transmembrane region" description="Helical" evidence="5">
    <location>
        <begin position="240"/>
        <end position="263"/>
    </location>
</feature>
<comment type="caution">
    <text evidence="7">The sequence shown here is derived from an EMBL/GenBank/DDBJ whole genome shotgun (WGS) entry which is preliminary data.</text>
</comment>
<dbReference type="EMBL" id="CAJOAZ010000750">
    <property type="protein sequence ID" value="CAF3707464.1"/>
    <property type="molecule type" value="Genomic_DNA"/>
</dbReference>
<accession>A0A813YZV6</accession>
<dbReference type="AlphaFoldDB" id="A0A813YZV6"/>
<proteinExistence type="predicted"/>
<keyword evidence="2 5" id="KW-0812">Transmembrane</keyword>
<dbReference type="Gene3D" id="1.20.1070.10">
    <property type="entry name" value="Rhodopsin 7-helix transmembrane proteins"/>
    <property type="match status" value="1"/>
</dbReference>
<evidence type="ECO:0000256" key="2">
    <source>
        <dbReference type="ARBA" id="ARBA00022692"/>
    </source>
</evidence>
<feature type="transmembrane region" description="Helical" evidence="5">
    <location>
        <begin position="21"/>
        <end position="42"/>
    </location>
</feature>
<name>A0A813YZV6_9BILA</name>
<evidence type="ECO:0000313" key="8">
    <source>
        <dbReference type="EMBL" id="CAF3707464.1"/>
    </source>
</evidence>
<evidence type="ECO:0000256" key="5">
    <source>
        <dbReference type="SAM" id="Phobius"/>
    </source>
</evidence>
<sequence length="321" mass="37337">MSSGSNSTIPLVLVQKQLYRFGGPILMIFGTVSSILSLIIFLQKNLRKNPCSIYLIAFNIGNLFLIYTSLFSLILINGYNMDSSLYNLIICRLHFYTMLIFDVLSPSYLILASIDRILVTSRYAIMRSKSTHRLAYICIMIVTLLWLLFHSHALVLTNIIEPLPNFFRCYFQTGIYLVFIGYYSLIIKGILIPLLMIIFGLWTVKNIRSIGRIDPRPVLIVTRRKTIGGLYLKHSKDRQFIQILFIDIIVYIIFSLMISAVFMYQQFAQYKSYNLISVQIQGFLTYVATFSSYIPFCFGFYTNFIMSKQFRHEVKHYILCQ</sequence>
<keyword evidence="4 5" id="KW-0472">Membrane</keyword>
<reference evidence="7" key="1">
    <citation type="submission" date="2021-02" db="EMBL/GenBank/DDBJ databases">
        <authorList>
            <person name="Nowell W R."/>
        </authorList>
    </citation>
    <scope>NUCLEOTIDE SEQUENCE</scope>
</reference>
<comment type="subcellular location">
    <subcellularLocation>
        <location evidence="1">Membrane</location>
    </subcellularLocation>
</comment>
<gene>
    <name evidence="7" type="ORF">JYZ213_LOCUS10041</name>
    <name evidence="8" type="ORF">OXD698_LOCUS12719</name>
</gene>
<feature type="transmembrane region" description="Helical" evidence="5">
    <location>
        <begin position="54"/>
        <end position="75"/>
    </location>
</feature>
<feature type="transmembrane region" description="Helical" evidence="5">
    <location>
        <begin position="175"/>
        <end position="202"/>
    </location>
</feature>
<evidence type="ECO:0000313" key="7">
    <source>
        <dbReference type="EMBL" id="CAF0891391.1"/>
    </source>
</evidence>
<evidence type="ECO:0000256" key="3">
    <source>
        <dbReference type="ARBA" id="ARBA00022989"/>
    </source>
</evidence>
<dbReference type="Proteomes" id="UP000663844">
    <property type="component" value="Unassembled WGS sequence"/>
</dbReference>
<dbReference type="Proteomes" id="UP000663845">
    <property type="component" value="Unassembled WGS sequence"/>
</dbReference>
<feature type="transmembrane region" description="Helical" evidence="5">
    <location>
        <begin position="134"/>
        <end position="155"/>
    </location>
</feature>
<dbReference type="PROSITE" id="PS50262">
    <property type="entry name" value="G_PROTEIN_RECEP_F1_2"/>
    <property type="match status" value="1"/>
</dbReference>
<evidence type="ECO:0000256" key="4">
    <source>
        <dbReference type="ARBA" id="ARBA00023136"/>
    </source>
</evidence>
<feature type="transmembrane region" description="Helical" evidence="5">
    <location>
        <begin position="283"/>
        <end position="306"/>
    </location>
</feature>
<evidence type="ECO:0000256" key="1">
    <source>
        <dbReference type="ARBA" id="ARBA00004370"/>
    </source>
</evidence>